<evidence type="ECO:0000313" key="2">
    <source>
        <dbReference type="EMBL" id="KAK3763878.1"/>
    </source>
</evidence>
<feature type="region of interest" description="Disordered" evidence="1">
    <location>
        <begin position="35"/>
        <end position="90"/>
    </location>
</feature>
<dbReference type="AlphaFoldDB" id="A0AAE0Z6X8"/>
<reference evidence="2" key="1">
    <citation type="journal article" date="2023" name="G3 (Bethesda)">
        <title>A reference genome for the long-term kleptoplast-retaining sea slug Elysia crispata morphotype clarki.</title>
        <authorList>
            <person name="Eastman K.E."/>
            <person name="Pendleton A.L."/>
            <person name="Shaikh M.A."/>
            <person name="Suttiyut T."/>
            <person name="Ogas R."/>
            <person name="Tomko P."/>
            <person name="Gavelis G."/>
            <person name="Widhalm J.R."/>
            <person name="Wisecaver J.H."/>
        </authorList>
    </citation>
    <scope>NUCLEOTIDE SEQUENCE</scope>
    <source>
        <strain evidence="2">ECLA1</strain>
    </source>
</reference>
<comment type="caution">
    <text evidence="2">The sequence shown here is derived from an EMBL/GenBank/DDBJ whole genome shotgun (WGS) entry which is preliminary data.</text>
</comment>
<keyword evidence="3" id="KW-1185">Reference proteome</keyword>
<dbReference type="EMBL" id="JAWDGP010004488">
    <property type="protein sequence ID" value="KAK3763878.1"/>
    <property type="molecule type" value="Genomic_DNA"/>
</dbReference>
<protein>
    <submittedName>
        <fullName evidence="2">Uncharacterized protein</fullName>
    </submittedName>
</protein>
<name>A0AAE0Z6X8_9GAST</name>
<proteinExistence type="predicted"/>
<gene>
    <name evidence="2" type="ORF">RRG08_048241</name>
</gene>
<evidence type="ECO:0000256" key="1">
    <source>
        <dbReference type="SAM" id="MobiDB-lite"/>
    </source>
</evidence>
<organism evidence="2 3">
    <name type="scientific">Elysia crispata</name>
    <name type="common">lettuce slug</name>
    <dbReference type="NCBI Taxonomy" id="231223"/>
    <lineage>
        <taxon>Eukaryota</taxon>
        <taxon>Metazoa</taxon>
        <taxon>Spiralia</taxon>
        <taxon>Lophotrochozoa</taxon>
        <taxon>Mollusca</taxon>
        <taxon>Gastropoda</taxon>
        <taxon>Heterobranchia</taxon>
        <taxon>Euthyneura</taxon>
        <taxon>Panpulmonata</taxon>
        <taxon>Sacoglossa</taxon>
        <taxon>Placobranchoidea</taxon>
        <taxon>Plakobranchidae</taxon>
        <taxon>Elysia</taxon>
    </lineage>
</organism>
<accession>A0AAE0Z6X8</accession>
<feature type="compositionally biased region" description="Basic residues" evidence="1">
    <location>
        <begin position="63"/>
        <end position="76"/>
    </location>
</feature>
<sequence length="412" mass="44932">MGQVLRDPLGGLRPTVGPSIVLGDALLTFRAGSPTPLQRLKETPKQVDAQRGQVEAQRDKLKPKGAKLKPKGYKLKPKGDKLMPKGGKRDKGKLLGKSRVLFIHPKATGFIQQKPRECGFRPLTSGGGSPLKKIRGQYFQPLRVAITSFTEALLDEQRQFSQPSLYQKATPKVQKSLLSSTTVCHKAEITLVKQDGEKTVVPAYVNFVHRSTSDKLGRKSAGNPAGPFPGPRVFLNLRITNVTGERPRLSRSGVISAIFGKKKWLETTLLGVLQNKFIWPQVSHQYFVALTKYEDETVDREGWSLLYYGAFAFIFCLVPLDFVQNVEDIFLTMVGCLQVGGVGILALPHPEAGFGPQASAESVSRLDAYGAIAAGCIEVVSVQFVKQGDLDLPAGSPVSGATLITLVKREDI</sequence>
<dbReference type="Proteomes" id="UP001283361">
    <property type="component" value="Unassembled WGS sequence"/>
</dbReference>
<evidence type="ECO:0000313" key="3">
    <source>
        <dbReference type="Proteomes" id="UP001283361"/>
    </source>
</evidence>
<feature type="compositionally biased region" description="Basic and acidic residues" evidence="1">
    <location>
        <begin position="77"/>
        <end position="90"/>
    </location>
</feature>